<dbReference type="EMBL" id="KE145357">
    <property type="protein sequence ID" value="EPE33903.1"/>
    <property type="molecule type" value="Genomic_DNA"/>
</dbReference>
<dbReference type="SMART" id="SM00119">
    <property type="entry name" value="HECTc"/>
    <property type="match status" value="1"/>
</dbReference>
<dbReference type="Proteomes" id="UP000016922">
    <property type="component" value="Unassembled WGS sequence"/>
</dbReference>
<comment type="pathway">
    <text evidence="2">Protein modification; protein ubiquitination.</text>
</comment>
<evidence type="ECO:0000313" key="10">
    <source>
        <dbReference type="Proteomes" id="UP000016922"/>
    </source>
</evidence>
<comment type="catalytic activity">
    <reaction evidence="1">
        <text>S-ubiquitinyl-[E2 ubiquitin-conjugating enzyme]-L-cysteine + [acceptor protein]-L-lysine = [E2 ubiquitin-conjugating enzyme]-L-cysteine + N(6)-ubiquitinyl-[acceptor protein]-L-lysine.</text>
        <dbReference type="EC" id="2.3.2.26"/>
    </reaction>
</comment>
<evidence type="ECO:0000256" key="1">
    <source>
        <dbReference type="ARBA" id="ARBA00000885"/>
    </source>
</evidence>
<feature type="region of interest" description="Disordered" evidence="7">
    <location>
        <begin position="27"/>
        <end position="57"/>
    </location>
</feature>
<feature type="domain" description="HECT" evidence="8">
    <location>
        <begin position="807"/>
        <end position="1178"/>
    </location>
</feature>
<dbReference type="STRING" id="1116229.S3E6B1"/>
<dbReference type="CDD" id="cd23767">
    <property type="entry name" value="IQCD"/>
    <property type="match status" value="1"/>
</dbReference>
<dbReference type="GO" id="GO:0006511">
    <property type="term" value="P:ubiquitin-dependent protein catabolic process"/>
    <property type="evidence" value="ECO:0007669"/>
    <property type="project" value="TreeGrafter"/>
</dbReference>
<evidence type="ECO:0000259" key="8">
    <source>
        <dbReference type="PROSITE" id="PS50237"/>
    </source>
</evidence>
<dbReference type="Gene3D" id="3.30.2160.10">
    <property type="entry name" value="Hect, E3 ligase catalytic domain"/>
    <property type="match status" value="1"/>
</dbReference>
<dbReference type="GeneID" id="19465969"/>
<evidence type="ECO:0000313" key="9">
    <source>
        <dbReference type="EMBL" id="EPE33903.1"/>
    </source>
</evidence>
<organism evidence="9 10">
    <name type="scientific">Glarea lozoyensis (strain ATCC 20868 / MF5171)</name>
    <dbReference type="NCBI Taxonomy" id="1116229"/>
    <lineage>
        <taxon>Eukaryota</taxon>
        <taxon>Fungi</taxon>
        <taxon>Dikarya</taxon>
        <taxon>Ascomycota</taxon>
        <taxon>Pezizomycotina</taxon>
        <taxon>Leotiomycetes</taxon>
        <taxon>Helotiales</taxon>
        <taxon>Helotiaceae</taxon>
        <taxon>Glarea</taxon>
    </lineage>
</organism>
<dbReference type="GO" id="GO:0061630">
    <property type="term" value="F:ubiquitin protein ligase activity"/>
    <property type="evidence" value="ECO:0007669"/>
    <property type="project" value="UniProtKB-EC"/>
</dbReference>
<proteinExistence type="predicted"/>
<dbReference type="GO" id="GO:0000209">
    <property type="term" value="P:protein polyubiquitination"/>
    <property type="evidence" value="ECO:0007669"/>
    <property type="project" value="InterPro"/>
</dbReference>
<dbReference type="InterPro" id="IPR044611">
    <property type="entry name" value="E3A/B/C-like"/>
</dbReference>
<dbReference type="PROSITE" id="PS50237">
    <property type="entry name" value="HECT"/>
    <property type="match status" value="1"/>
</dbReference>
<dbReference type="FunFam" id="3.30.2410.10:FF:000017">
    <property type="entry name" value="E3 ubiquitin-protein ligase UPL7"/>
    <property type="match status" value="1"/>
</dbReference>
<keyword evidence="10" id="KW-1185">Reference proteome</keyword>
<dbReference type="Gene3D" id="3.90.1750.10">
    <property type="entry name" value="Hect, E3 ligase catalytic domains"/>
    <property type="match status" value="1"/>
</dbReference>
<feature type="region of interest" description="Disordered" evidence="7">
    <location>
        <begin position="655"/>
        <end position="678"/>
    </location>
</feature>
<keyword evidence="4" id="KW-0808">Transferase</keyword>
<dbReference type="KEGG" id="glz:GLAREA_06916"/>
<dbReference type="PROSITE" id="PS50096">
    <property type="entry name" value="IQ"/>
    <property type="match status" value="1"/>
</dbReference>
<evidence type="ECO:0000256" key="2">
    <source>
        <dbReference type="ARBA" id="ARBA00004906"/>
    </source>
</evidence>
<feature type="active site" description="Glycyl thioester intermediate" evidence="6">
    <location>
        <position position="1146"/>
    </location>
</feature>
<protein>
    <recommendedName>
        <fullName evidence="3">HECT-type E3 ubiquitin transferase</fullName>
        <ecNumber evidence="3">2.3.2.26</ecNumber>
    </recommendedName>
</protein>
<reference evidence="9 10" key="1">
    <citation type="journal article" date="2013" name="BMC Genomics">
        <title>Genomics-driven discovery of the pneumocandin biosynthetic gene cluster in the fungus Glarea lozoyensis.</title>
        <authorList>
            <person name="Chen L."/>
            <person name="Yue Q."/>
            <person name="Zhang X."/>
            <person name="Xiang M."/>
            <person name="Wang C."/>
            <person name="Li S."/>
            <person name="Che Y."/>
            <person name="Ortiz-Lopez F.J."/>
            <person name="Bills G.F."/>
            <person name="Liu X."/>
            <person name="An Z."/>
        </authorList>
    </citation>
    <scope>NUCLEOTIDE SEQUENCE [LARGE SCALE GENOMIC DNA]</scope>
    <source>
        <strain evidence="10">ATCC 20868 / MF5171</strain>
    </source>
</reference>
<sequence>MFQTFSGNSKRARQVNLSGQNTNPFAAAGWGGSASGTRKTVANAQQERQQRQQERDRLNAAKRIQRTWRGHRTREELANSRRKVWDESNEELGTSSDSSELVVKQVKLIVAFFNRRHRDDIERLAILCQKIQKFGHEEFLRLPQVQIHRRRLASITLEALQSLLPSSSSILLQFLVVLIDGNPKCFPAISQAYYTLLSTICAQETCANIDNNILLSAIRTPLIQRVDHNNDLTLLDAYAAFALYYLTTPNLNTVLGGLEKLASVVEVGAISAALIREFASNAEIAIENDARLWLLAHFISLHRLQKRNNQESNYIRALSMQLSSSSVDIVGRIDVNDPTSLQDLDDDETDSRSASPLPKFIEDELLSLVNQDSITGLLEKFNVDYAKASAAGEEDASLLASYSLTLLRIFPRRGDEIRMWLYLGSMTIPRGGQIPALKFFWSAMSQTTIFSAIQADSKSALAILRAQSATSSASTSQIDMSKDREWRTILLFLELYIFVLRFTDDEEFLAGSKSAFDQSEAPTSRIRASALPLEDIKRLTLFLKNLAFTTYYNAGELSDDEQHMIEGGLGSYFGTSDSSIFGQQRDEQKSKRISKRPFAGVAGMTFSYVRTLVTGVMRMLYERDSRRHFLPKGHWLMTSRFDMEGFIPSVVLEEERQHEAREDGDEENDANADGYESNNAMTLVGNSMTRRAVQIESMRRQQQKAARKKTLAAIGPRLEVLQNMPFVIPFETRVQVFREFVYLDQSRRRDGNVDPDIWRMSLIQQSRMAPRSHRAAHDLLGRHHAKIRRGSLFEDAFQQFYDLREGLKEPIQITFVDKFDTAEAGIDGGGVTKEFLTSVTNEAFKEGHKWFVANDQNLLYPNPVVIDEIRQRLKQFGYEEGSPEWQDATQDALKRFEFLGRIVGKCLYEGILVDIGFAGFFLLKWAASGGGAVESGYRANINDLRDMDESLYQGLLKLKNYPGNVEDFSLDFTIVDEVSLEGEPSETIVKELMPNGSNIAVTNENRLLYVSYVARHRLQLQPYRQTQAFLKGLGEIIKPSWLSMFNQSELQTLVGGDASEIDVEDLRLNTQYGGVYQIGDDGQEHDTIKLFWHVLKHLDDEDRRKVLKYVTSTPRAPLLGFSQLNPRFSIRDAGGDESRLPSTSTCVNLLKLPRYSTASVLKSKLLYAVNSGAGFDLS</sequence>
<dbReference type="SUPFAM" id="SSF56204">
    <property type="entry name" value="Hect, E3 ligase catalytic domain"/>
    <property type="match status" value="1"/>
</dbReference>
<dbReference type="InterPro" id="IPR035983">
    <property type="entry name" value="Hect_E3_ubiquitin_ligase"/>
</dbReference>
<keyword evidence="5 6" id="KW-0833">Ubl conjugation pathway</keyword>
<evidence type="ECO:0000256" key="4">
    <source>
        <dbReference type="ARBA" id="ARBA00022679"/>
    </source>
</evidence>
<dbReference type="PANTHER" id="PTHR45700">
    <property type="entry name" value="UBIQUITIN-PROTEIN LIGASE E3C"/>
    <property type="match status" value="1"/>
</dbReference>
<gene>
    <name evidence="9" type="ORF">GLAREA_06916</name>
</gene>
<dbReference type="HOGENOM" id="CLU_002173_2_4_1"/>
<dbReference type="Gene3D" id="3.30.2410.10">
    <property type="entry name" value="Hect, E3 ligase catalytic domain"/>
    <property type="match status" value="1"/>
</dbReference>
<dbReference type="OMA" id="HWLMTNR"/>
<dbReference type="PANTHER" id="PTHR45700:SF2">
    <property type="entry name" value="UBIQUITIN-PROTEIN LIGASE E3C"/>
    <property type="match status" value="1"/>
</dbReference>
<dbReference type="RefSeq" id="XP_008079055.1">
    <property type="nucleotide sequence ID" value="XM_008080864.1"/>
</dbReference>
<dbReference type="AlphaFoldDB" id="S3E6B1"/>
<evidence type="ECO:0000256" key="5">
    <source>
        <dbReference type="ARBA" id="ARBA00022786"/>
    </source>
</evidence>
<evidence type="ECO:0000256" key="7">
    <source>
        <dbReference type="SAM" id="MobiDB-lite"/>
    </source>
</evidence>
<dbReference type="Pfam" id="PF00632">
    <property type="entry name" value="HECT"/>
    <property type="match status" value="1"/>
</dbReference>
<evidence type="ECO:0000256" key="6">
    <source>
        <dbReference type="PROSITE-ProRule" id="PRU00104"/>
    </source>
</evidence>
<dbReference type="eggNOG" id="KOG0942">
    <property type="taxonomic scope" value="Eukaryota"/>
</dbReference>
<dbReference type="EC" id="2.3.2.26" evidence="3"/>
<feature type="compositionally biased region" description="Basic and acidic residues" evidence="7">
    <location>
        <begin position="48"/>
        <end position="57"/>
    </location>
</feature>
<accession>S3E6B1</accession>
<name>S3E6B1_GLAL2</name>
<dbReference type="OrthoDB" id="8068875at2759"/>
<dbReference type="InterPro" id="IPR000569">
    <property type="entry name" value="HECT_dom"/>
</dbReference>
<evidence type="ECO:0000256" key="3">
    <source>
        <dbReference type="ARBA" id="ARBA00012485"/>
    </source>
</evidence>
<dbReference type="GO" id="GO:0016874">
    <property type="term" value="F:ligase activity"/>
    <property type="evidence" value="ECO:0007669"/>
    <property type="project" value="UniProtKB-KW"/>
</dbReference>
<keyword evidence="9" id="KW-0436">Ligase</keyword>
<dbReference type="CDD" id="cd00078">
    <property type="entry name" value="HECTc"/>
    <property type="match status" value="1"/>
</dbReference>
<dbReference type="FunFam" id="3.30.2160.10:FF:000002">
    <property type="entry name" value="Putative Ubiquitin-protein ligase E3C"/>
    <property type="match status" value="1"/>
</dbReference>